<dbReference type="EMBL" id="BAAAHQ010000001">
    <property type="protein sequence ID" value="GAA0913295.1"/>
    <property type="molecule type" value="Genomic_DNA"/>
</dbReference>
<name>A0ABP3Z1S1_9ACTN</name>
<evidence type="ECO:0000259" key="1">
    <source>
        <dbReference type="Pfam" id="PF03358"/>
    </source>
</evidence>
<reference evidence="3" key="1">
    <citation type="journal article" date="2019" name="Int. J. Syst. Evol. Microbiol.">
        <title>The Global Catalogue of Microorganisms (GCM) 10K type strain sequencing project: providing services to taxonomists for standard genome sequencing and annotation.</title>
        <authorList>
            <consortium name="The Broad Institute Genomics Platform"/>
            <consortium name="The Broad Institute Genome Sequencing Center for Infectious Disease"/>
            <person name="Wu L."/>
            <person name="Ma J."/>
        </authorList>
    </citation>
    <scope>NUCLEOTIDE SEQUENCE [LARGE SCALE GENOMIC DNA]</scope>
    <source>
        <strain evidence="3">JCM 11136</strain>
    </source>
</reference>
<proteinExistence type="predicted"/>
<evidence type="ECO:0000313" key="3">
    <source>
        <dbReference type="Proteomes" id="UP001501578"/>
    </source>
</evidence>
<dbReference type="InterPro" id="IPR029039">
    <property type="entry name" value="Flavoprotein-like_sf"/>
</dbReference>
<dbReference type="RefSeq" id="WP_343948007.1">
    <property type="nucleotide sequence ID" value="NZ_BAAAHQ010000001.1"/>
</dbReference>
<organism evidence="2 3">
    <name type="scientific">Nonomuraea longicatena</name>
    <dbReference type="NCBI Taxonomy" id="83682"/>
    <lineage>
        <taxon>Bacteria</taxon>
        <taxon>Bacillati</taxon>
        <taxon>Actinomycetota</taxon>
        <taxon>Actinomycetes</taxon>
        <taxon>Streptosporangiales</taxon>
        <taxon>Streptosporangiaceae</taxon>
        <taxon>Nonomuraea</taxon>
    </lineage>
</organism>
<sequence length="153" mass="15743">MAVSRLLIVHHTASPVTYELLEKVREGASTDQVTGVEVVTRAALAATAVDVLAADGLIMGTPANIGYMSGALKHFLDTVYYPCLAETGKLPYGLYVHGNDDTTGAVRAVESIAGGLGWERAAAVVSVVGAADRADLDACWELGATLAATISPG</sequence>
<evidence type="ECO:0000313" key="2">
    <source>
        <dbReference type="EMBL" id="GAA0913295.1"/>
    </source>
</evidence>
<dbReference type="Proteomes" id="UP001501578">
    <property type="component" value="Unassembled WGS sequence"/>
</dbReference>
<feature type="domain" description="NADPH-dependent FMN reductase-like" evidence="1">
    <location>
        <begin position="39"/>
        <end position="81"/>
    </location>
</feature>
<comment type="caution">
    <text evidence="2">The sequence shown here is derived from an EMBL/GenBank/DDBJ whole genome shotgun (WGS) entry which is preliminary data.</text>
</comment>
<dbReference type="Pfam" id="PF03358">
    <property type="entry name" value="FMN_red"/>
    <property type="match status" value="1"/>
</dbReference>
<dbReference type="Gene3D" id="3.40.50.360">
    <property type="match status" value="1"/>
</dbReference>
<dbReference type="SUPFAM" id="SSF52218">
    <property type="entry name" value="Flavoproteins"/>
    <property type="match status" value="1"/>
</dbReference>
<gene>
    <name evidence="2" type="ORF">GCM10009560_05160</name>
</gene>
<dbReference type="InterPro" id="IPR005025">
    <property type="entry name" value="FMN_Rdtase-like_dom"/>
</dbReference>
<accession>A0ABP3Z1S1</accession>
<protein>
    <submittedName>
        <fullName evidence="2">NAD(P)H-dependent oxidoreductase</fullName>
    </submittedName>
</protein>
<keyword evidence="3" id="KW-1185">Reference proteome</keyword>